<proteinExistence type="predicted"/>
<protein>
    <recommendedName>
        <fullName evidence="1">SPIN-DOC-like zinc-finger domain-containing protein</fullName>
    </recommendedName>
</protein>
<name>A0AAD6AJW4_9TELE</name>
<dbReference type="EMBL" id="JAPTMU010000019">
    <property type="protein sequence ID" value="KAJ4926780.1"/>
    <property type="molecule type" value="Genomic_DNA"/>
</dbReference>
<feature type="domain" description="SPIN-DOC-like zinc-finger" evidence="1">
    <location>
        <begin position="19"/>
        <end position="72"/>
    </location>
</feature>
<evidence type="ECO:0000259" key="1">
    <source>
        <dbReference type="Pfam" id="PF18658"/>
    </source>
</evidence>
<evidence type="ECO:0000313" key="3">
    <source>
        <dbReference type="Proteomes" id="UP001219934"/>
    </source>
</evidence>
<dbReference type="Proteomes" id="UP001219934">
    <property type="component" value="Unassembled WGS sequence"/>
</dbReference>
<evidence type="ECO:0000313" key="2">
    <source>
        <dbReference type="EMBL" id="KAJ4926780.1"/>
    </source>
</evidence>
<comment type="caution">
    <text evidence="2">The sequence shown here is derived from an EMBL/GenBank/DDBJ whole genome shotgun (WGS) entry which is preliminary data.</text>
</comment>
<dbReference type="PANTHER" id="PTHR45913">
    <property type="entry name" value="EPM2A-INTERACTING PROTEIN 1"/>
    <property type="match status" value="1"/>
</dbReference>
<accession>A0AAD6AJW4</accession>
<gene>
    <name evidence="2" type="ORF">JOQ06_014526</name>
</gene>
<keyword evidence="3" id="KW-1185">Reference proteome</keyword>
<dbReference type="AlphaFoldDB" id="A0AAD6AJW4"/>
<reference evidence="2" key="1">
    <citation type="submission" date="2022-11" db="EMBL/GenBank/DDBJ databases">
        <title>Chromosome-level genome of Pogonophryne albipinna.</title>
        <authorList>
            <person name="Jo E."/>
        </authorList>
    </citation>
    <scope>NUCLEOTIDE SEQUENCE</scope>
    <source>
        <strain evidence="2">SGF0006</strain>
        <tissue evidence="2">Muscle</tissue>
    </source>
</reference>
<organism evidence="2 3">
    <name type="scientific">Pogonophryne albipinna</name>
    <dbReference type="NCBI Taxonomy" id="1090488"/>
    <lineage>
        <taxon>Eukaryota</taxon>
        <taxon>Metazoa</taxon>
        <taxon>Chordata</taxon>
        <taxon>Craniata</taxon>
        <taxon>Vertebrata</taxon>
        <taxon>Euteleostomi</taxon>
        <taxon>Actinopterygii</taxon>
        <taxon>Neopterygii</taxon>
        <taxon>Teleostei</taxon>
        <taxon>Neoteleostei</taxon>
        <taxon>Acanthomorphata</taxon>
        <taxon>Eupercaria</taxon>
        <taxon>Perciformes</taxon>
        <taxon>Notothenioidei</taxon>
        <taxon>Pogonophryne</taxon>
    </lineage>
</organism>
<dbReference type="PANTHER" id="PTHR45913:SF9">
    <property type="entry name" value="GENERAL TRANSCRIPTION FACTOR II-I REPEAT DOMAIN-CONTAINING PROTEIN 2-LIKE-RELATED"/>
    <property type="match status" value="1"/>
</dbReference>
<dbReference type="Pfam" id="PF18658">
    <property type="entry name" value="zf-C2H2_12"/>
    <property type="match status" value="1"/>
</dbReference>
<sequence>MSANGKKIKIDTECRVFNKTWTAKYLFTEVKGKAVCLVCGVQVAVFKEFNVSRHYATKHADKYKNLSEEERAKESDALLAKLQSQQQLFTKHSTSRDAAVKTNYVLFHKIAKKSKPFSDGEFIKEYLLDSAALICPEKKEAFEKVPLSRRTVTRRIEDIAGNLVLQLQNRAGRALEPPHHNTATF</sequence>
<dbReference type="InterPro" id="IPR040647">
    <property type="entry name" value="SPIN-DOC_Znf-C2H2"/>
</dbReference>